<sequence length="308" mass="32725">MATIRLAVIGLGKIARDQHLPAIAGDEGFVLAATVSPDNAGVTGVPHFASLDNLFAAGPAIDAVALCTPPQVRFDLARAALDRGLHVLLEKPPGATLGEVAALVAAAEASGSSLFTAWHSRYAAGVEPARAWLAARRIDRVRIVWREDVRVWHPGQDWIWQPGGLGVFDPGINALSIVTRILPRPLLLQDALLSFPANRAAPIAAELTLQDTAGTPVVMDLDFRQTGPQSWDIVVETDSGTLTLSSGGAVLALPGQSRHDADREYPALYRHFAELIAAGRSDVDVAPLRLVADAFLCGRRVEVAPFVD</sequence>
<feature type="domain" description="Gfo/Idh/MocA-like oxidoreductase N-terminal" evidence="1">
    <location>
        <begin position="4"/>
        <end position="114"/>
    </location>
</feature>
<accession>A0A7X1FVJ5</accession>
<evidence type="ECO:0000259" key="1">
    <source>
        <dbReference type="Pfam" id="PF01408"/>
    </source>
</evidence>
<dbReference type="PANTHER" id="PTHR43818">
    <property type="entry name" value="BCDNA.GH03377"/>
    <property type="match status" value="1"/>
</dbReference>
<dbReference type="GO" id="GO:0000166">
    <property type="term" value="F:nucleotide binding"/>
    <property type="evidence" value="ECO:0007669"/>
    <property type="project" value="InterPro"/>
</dbReference>
<dbReference type="InterPro" id="IPR050463">
    <property type="entry name" value="Gfo/Idh/MocA_oxidrdct_glycsds"/>
</dbReference>
<dbReference type="SUPFAM" id="SSF51735">
    <property type="entry name" value="NAD(P)-binding Rossmann-fold domains"/>
    <property type="match status" value="1"/>
</dbReference>
<dbReference type="Gene3D" id="3.30.360.10">
    <property type="entry name" value="Dihydrodipicolinate Reductase, domain 2"/>
    <property type="match status" value="1"/>
</dbReference>
<gene>
    <name evidence="2" type="ORF">H7F53_01220</name>
</gene>
<organism evidence="2 3">
    <name type="scientific">Novosphingobium piscinae</name>
    <dbReference type="NCBI Taxonomy" id="1507448"/>
    <lineage>
        <taxon>Bacteria</taxon>
        <taxon>Pseudomonadati</taxon>
        <taxon>Pseudomonadota</taxon>
        <taxon>Alphaproteobacteria</taxon>
        <taxon>Sphingomonadales</taxon>
        <taxon>Sphingomonadaceae</taxon>
        <taxon>Novosphingobium</taxon>
    </lineage>
</organism>
<proteinExistence type="predicted"/>
<dbReference type="AlphaFoldDB" id="A0A7X1FVJ5"/>
<dbReference type="Proteomes" id="UP000551327">
    <property type="component" value="Unassembled WGS sequence"/>
</dbReference>
<dbReference type="InterPro" id="IPR036291">
    <property type="entry name" value="NAD(P)-bd_dom_sf"/>
</dbReference>
<dbReference type="Pfam" id="PF01408">
    <property type="entry name" value="GFO_IDH_MocA"/>
    <property type="match status" value="1"/>
</dbReference>
<comment type="caution">
    <text evidence="2">The sequence shown here is derived from an EMBL/GenBank/DDBJ whole genome shotgun (WGS) entry which is preliminary data.</text>
</comment>
<dbReference type="Gene3D" id="3.40.50.720">
    <property type="entry name" value="NAD(P)-binding Rossmann-like Domain"/>
    <property type="match status" value="1"/>
</dbReference>
<dbReference type="RefSeq" id="WP_185677639.1">
    <property type="nucleotide sequence ID" value="NZ_JACLAX010000001.1"/>
</dbReference>
<reference evidence="2 3" key="1">
    <citation type="submission" date="2020-08" db="EMBL/GenBank/DDBJ databases">
        <title>The genome sequence of type strain Novosphingobium piscinae KCTC 42194.</title>
        <authorList>
            <person name="Liu Y."/>
        </authorList>
    </citation>
    <scope>NUCLEOTIDE SEQUENCE [LARGE SCALE GENOMIC DNA]</scope>
    <source>
        <strain evidence="2 3">KCTC 42194</strain>
    </source>
</reference>
<evidence type="ECO:0000313" key="3">
    <source>
        <dbReference type="Proteomes" id="UP000551327"/>
    </source>
</evidence>
<protein>
    <submittedName>
        <fullName evidence="2">Gfo/Idh/MocA family oxidoreductase</fullName>
    </submittedName>
</protein>
<keyword evidence="3" id="KW-1185">Reference proteome</keyword>
<dbReference type="EMBL" id="JACLAX010000001">
    <property type="protein sequence ID" value="MBC2667763.1"/>
    <property type="molecule type" value="Genomic_DNA"/>
</dbReference>
<dbReference type="PANTHER" id="PTHR43818:SF7">
    <property type="entry name" value="DEHYDROGENASE"/>
    <property type="match status" value="1"/>
</dbReference>
<evidence type="ECO:0000313" key="2">
    <source>
        <dbReference type="EMBL" id="MBC2667763.1"/>
    </source>
</evidence>
<dbReference type="InterPro" id="IPR000683">
    <property type="entry name" value="Gfo/Idh/MocA-like_OxRdtase_N"/>
</dbReference>
<name>A0A7X1FVJ5_9SPHN</name>